<evidence type="ECO:0000313" key="3">
    <source>
        <dbReference type="Proteomes" id="UP000053864"/>
    </source>
</evidence>
<protein>
    <submittedName>
        <fullName evidence="2">Uncharacterized protein</fullName>
    </submittedName>
</protein>
<accession>W2IZP0</accession>
<feature type="compositionally biased region" description="Acidic residues" evidence="1">
    <location>
        <begin position="33"/>
        <end position="50"/>
    </location>
</feature>
<dbReference type="Proteomes" id="UP000053864">
    <property type="component" value="Unassembled WGS sequence"/>
</dbReference>
<dbReference type="EMBL" id="KI673057">
    <property type="protein sequence ID" value="ETL39629.1"/>
    <property type="molecule type" value="Genomic_DNA"/>
</dbReference>
<name>W2IZP0_PHYNI</name>
<reference evidence="2 3" key="1">
    <citation type="submission" date="2013-11" db="EMBL/GenBank/DDBJ databases">
        <title>The Genome Sequence of Phytophthora parasitica CJ05E6.</title>
        <authorList>
            <consortium name="The Broad Institute Genomics Platform"/>
            <person name="Russ C."/>
            <person name="Tyler B."/>
            <person name="Panabieres F."/>
            <person name="Shan W."/>
            <person name="Tripathy S."/>
            <person name="Grunwald N."/>
            <person name="Machado M."/>
            <person name="Johnson C.S."/>
            <person name="Arredondo F."/>
            <person name="Hong C."/>
            <person name="Coffey M."/>
            <person name="Young S.K."/>
            <person name="Zeng Q."/>
            <person name="Gargeya S."/>
            <person name="Fitzgerald M."/>
            <person name="Abouelleil A."/>
            <person name="Alvarado L."/>
            <person name="Chapman S.B."/>
            <person name="Gainer-Dewar J."/>
            <person name="Goldberg J."/>
            <person name="Griggs A."/>
            <person name="Gujja S."/>
            <person name="Hansen M."/>
            <person name="Howarth C."/>
            <person name="Imamovic A."/>
            <person name="Ireland A."/>
            <person name="Larimer J."/>
            <person name="McCowan C."/>
            <person name="Murphy C."/>
            <person name="Pearson M."/>
            <person name="Poon T.W."/>
            <person name="Priest M."/>
            <person name="Roberts A."/>
            <person name="Saif S."/>
            <person name="Shea T."/>
            <person name="Sykes S."/>
            <person name="Wortman J."/>
            <person name="Nusbaum C."/>
            <person name="Birren B."/>
        </authorList>
    </citation>
    <scope>NUCLEOTIDE SEQUENCE [LARGE SCALE GENOMIC DNA]</scope>
    <source>
        <strain evidence="2 3">CJ05E6</strain>
    </source>
</reference>
<feature type="region of interest" description="Disordered" evidence="1">
    <location>
        <begin position="22"/>
        <end position="69"/>
    </location>
</feature>
<proteinExistence type="predicted"/>
<feature type="compositionally biased region" description="Basic and acidic residues" evidence="1">
    <location>
        <begin position="51"/>
        <end position="62"/>
    </location>
</feature>
<evidence type="ECO:0000313" key="2">
    <source>
        <dbReference type="EMBL" id="ETL39629.1"/>
    </source>
</evidence>
<dbReference type="AlphaFoldDB" id="W2IZP0"/>
<organism evidence="2 3">
    <name type="scientific">Phytophthora nicotianae</name>
    <name type="common">Potato buckeye rot agent</name>
    <name type="synonym">Phytophthora parasitica</name>
    <dbReference type="NCBI Taxonomy" id="4792"/>
    <lineage>
        <taxon>Eukaryota</taxon>
        <taxon>Sar</taxon>
        <taxon>Stramenopiles</taxon>
        <taxon>Oomycota</taxon>
        <taxon>Peronosporomycetes</taxon>
        <taxon>Peronosporales</taxon>
        <taxon>Peronosporaceae</taxon>
        <taxon>Phytophthora</taxon>
    </lineage>
</organism>
<sequence>MPQVYHWACETRVCAVLHDTNTLGYAKPSDNDGVSEDACDDSGSDVSDVDDNPHPKATKNIEVDSDDVD</sequence>
<gene>
    <name evidence="2" type="ORF">L916_09054</name>
</gene>
<evidence type="ECO:0000256" key="1">
    <source>
        <dbReference type="SAM" id="MobiDB-lite"/>
    </source>
</evidence>